<gene>
    <name evidence="3" type="ORF">ABIE19_000291</name>
</gene>
<evidence type="ECO:0000256" key="2">
    <source>
        <dbReference type="ARBA" id="ARBA00022801"/>
    </source>
</evidence>
<evidence type="ECO:0000256" key="1">
    <source>
        <dbReference type="ARBA" id="ARBA00005953"/>
    </source>
</evidence>
<dbReference type="PANTHER" id="PTHR31793">
    <property type="entry name" value="4-HYDROXYBENZOYL-COA THIOESTERASE FAMILY MEMBER"/>
    <property type="match status" value="1"/>
</dbReference>
<evidence type="ECO:0000313" key="3">
    <source>
        <dbReference type="EMBL" id="MET4682382.1"/>
    </source>
</evidence>
<dbReference type="InterPro" id="IPR014166">
    <property type="entry name" value="Tol-Pal_acyl-CoA_thioesterase"/>
</dbReference>
<dbReference type="EMBL" id="JBEPTF010000001">
    <property type="protein sequence ID" value="MET4682382.1"/>
    <property type="molecule type" value="Genomic_DNA"/>
</dbReference>
<reference evidence="3 4" key="1">
    <citation type="submission" date="2024-06" db="EMBL/GenBank/DDBJ databases">
        <title>Sorghum-associated microbial communities from plants grown in Nebraska, USA.</title>
        <authorList>
            <person name="Schachtman D."/>
        </authorList>
    </citation>
    <scope>NUCLEOTIDE SEQUENCE [LARGE SCALE GENOMIC DNA]</scope>
    <source>
        <strain evidence="3 4">2814</strain>
    </source>
</reference>
<dbReference type="CDD" id="cd00586">
    <property type="entry name" value="4HBT"/>
    <property type="match status" value="1"/>
</dbReference>
<dbReference type="SUPFAM" id="SSF54637">
    <property type="entry name" value="Thioesterase/thiol ester dehydrase-isomerase"/>
    <property type="match status" value="1"/>
</dbReference>
<dbReference type="RefSeq" id="WP_354087334.1">
    <property type="nucleotide sequence ID" value="NZ_JBEPTF010000001.1"/>
</dbReference>
<accession>A0ABV2R757</accession>
<dbReference type="InterPro" id="IPR050563">
    <property type="entry name" value="4-hydroxybenzoyl-CoA_TE"/>
</dbReference>
<dbReference type="NCBIfam" id="TIGR00051">
    <property type="entry name" value="YbgC/FadM family acyl-CoA thioesterase"/>
    <property type="match status" value="1"/>
</dbReference>
<proteinExistence type="inferred from homology"/>
<dbReference type="PANTHER" id="PTHR31793:SF37">
    <property type="entry name" value="ACYL-COA THIOESTER HYDROLASE YBGC"/>
    <property type="match status" value="1"/>
</dbReference>
<comment type="caution">
    <text evidence="3">The sequence shown here is derived from an EMBL/GenBank/DDBJ whole genome shotgun (WGS) entry which is preliminary data.</text>
</comment>
<keyword evidence="2 3" id="KW-0378">Hydrolase</keyword>
<dbReference type="InterPro" id="IPR006684">
    <property type="entry name" value="YbgC/YbaW"/>
</dbReference>
<dbReference type="Gene3D" id="3.10.129.10">
    <property type="entry name" value="Hotdog Thioesterase"/>
    <property type="match status" value="1"/>
</dbReference>
<dbReference type="Pfam" id="PF13279">
    <property type="entry name" value="4HBT_2"/>
    <property type="match status" value="1"/>
</dbReference>
<comment type="similarity">
    <text evidence="1">Belongs to the 4-hydroxybenzoyl-CoA thioesterase family.</text>
</comment>
<dbReference type="InterPro" id="IPR029069">
    <property type="entry name" value="HotDog_dom_sf"/>
</dbReference>
<dbReference type="PIRSF" id="PIRSF003230">
    <property type="entry name" value="YbgC"/>
    <property type="match status" value="1"/>
</dbReference>
<name>A0ABV2R757_9CAUL</name>
<dbReference type="EC" id="3.1.2.-" evidence="3"/>
<protein>
    <submittedName>
        <fullName evidence="3">Acyl-CoA thioester hydrolase</fullName>
        <ecNumber evidence="3">3.1.2.-</ecNumber>
    </submittedName>
</protein>
<organism evidence="3 4">
    <name type="scientific">Brevundimonas faecalis</name>
    <dbReference type="NCBI Taxonomy" id="947378"/>
    <lineage>
        <taxon>Bacteria</taxon>
        <taxon>Pseudomonadati</taxon>
        <taxon>Pseudomonadota</taxon>
        <taxon>Alphaproteobacteria</taxon>
        <taxon>Caulobacterales</taxon>
        <taxon>Caulobacteraceae</taxon>
        <taxon>Brevundimonas</taxon>
    </lineage>
</organism>
<keyword evidence="4" id="KW-1185">Reference proteome</keyword>
<dbReference type="GO" id="GO:0016787">
    <property type="term" value="F:hydrolase activity"/>
    <property type="evidence" value="ECO:0007669"/>
    <property type="project" value="UniProtKB-KW"/>
</dbReference>
<dbReference type="NCBIfam" id="TIGR02799">
    <property type="entry name" value="thio_ybgC"/>
    <property type="match status" value="1"/>
</dbReference>
<sequence length="158" mass="18041">MTQPDASLDLPSSGRFVGRDHVLPVRVYYEDTDFTGLVYHANYVRYFERGRSDFLRAAGVGHAELLEDEEPTAFVVSELSIRYRKPARIDDALIVRTRYETIKGPRLIVRQTVERDGEILCEAEVVAVCIHLDGRPRRPTRRLVELVTPWLSGEENGV</sequence>
<dbReference type="Proteomes" id="UP001549313">
    <property type="component" value="Unassembled WGS sequence"/>
</dbReference>
<evidence type="ECO:0000313" key="4">
    <source>
        <dbReference type="Proteomes" id="UP001549313"/>
    </source>
</evidence>